<reference evidence="2 3" key="1">
    <citation type="journal article" date="2024" name="Microbiol. Resour. Announc.">
        <title>Genome annotations for the ascomycete fungi Trichoderma harzianum, Trichoderma aggressivum, and Purpureocillium lilacinum.</title>
        <authorList>
            <person name="Beijen E.P.W."/>
            <person name="Ohm R.A."/>
        </authorList>
    </citation>
    <scope>NUCLEOTIDE SEQUENCE [LARGE SCALE GENOMIC DNA]</scope>
    <source>
        <strain evidence="2 3">CBS 150709</strain>
    </source>
</reference>
<organism evidence="2 3">
    <name type="scientific">Purpureocillium lilacinum</name>
    <name type="common">Paecilomyces lilacinus</name>
    <dbReference type="NCBI Taxonomy" id="33203"/>
    <lineage>
        <taxon>Eukaryota</taxon>
        <taxon>Fungi</taxon>
        <taxon>Dikarya</taxon>
        <taxon>Ascomycota</taxon>
        <taxon>Pezizomycotina</taxon>
        <taxon>Sordariomycetes</taxon>
        <taxon>Hypocreomycetidae</taxon>
        <taxon>Hypocreales</taxon>
        <taxon>Ophiocordycipitaceae</taxon>
        <taxon>Purpureocillium</taxon>
    </lineage>
</organism>
<evidence type="ECO:0000256" key="1">
    <source>
        <dbReference type="SAM" id="MobiDB-lite"/>
    </source>
</evidence>
<feature type="compositionally biased region" description="Low complexity" evidence="1">
    <location>
        <begin position="260"/>
        <end position="276"/>
    </location>
</feature>
<dbReference type="EMBL" id="JAWRVI010000009">
    <property type="protein sequence ID" value="KAK4092270.1"/>
    <property type="molecule type" value="Genomic_DNA"/>
</dbReference>
<accession>A0ABR0C7T9</accession>
<protein>
    <submittedName>
        <fullName evidence="2">Uncharacterized protein</fullName>
    </submittedName>
</protein>
<comment type="caution">
    <text evidence="2">The sequence shown here is derived from an EMBL/GenBank/DDBJ whole genome shotgun (WGS) entry which is preliminary data.</text>
</comment>
<feature type="compositionally biased region" description="Acidic residues" evidence="1">
    <location>
        <begin position="137"/>
        <end position="146"/>
    </location>
</feature>
<feature type="region of interest" description="Disordered" evidence="1">
    <location>
        <begin position="173"/>
        <end position="315"/>
    </location>
</feature>
<feature type="compositionally biased region" description="Low complexity" evidence="1">
    <location>
        <begin position="190"/>
        <end position="212"/>
    </location>
</feature>
<gene>
    <name evidence="2" type="ORF">Purlil1_3523</name>
</gene>
<evidence type="ECO:0000313" key="3">
    <source>
        <dbReference type="Proteomes" id="UP001287286"/>
    </source>
</evidence>
<keyword evidence="3" id="KW-1185">Reference proteome</keyword>
<sequence length="331" mass="35435">MPTQPEVWPQRDSWPPTLVRLGSSSSSSKSKKRTASGSRPRDDDEPRPLLADIDDNPLTYFLTPPPSGAADMDVDMPDDDGDLDFDAGIEDAAHPREPVRSVSPSSLSGLSNSNNYSFSKPRRTGSPDLMVDSDGLTTDEDDEDAEDYIHFFSPSGPSRLAALRNIGIDGLRLRSQSPPVFSSHGGAGSGFSPSSSPSPPRSGLFRPPLSSSTRPGRGLLSPAWSYPSPAFPSPGSLSLSPSSSPPPLRGRSHVSRPRFGGQQQRSSSARARAGGRLWREPSPDVWSIEEETEEEMARSEGGGGGVMLNGEVEKTAAKPKKRVRFVLPDAD</sequence>
<feature type="compositionally biased region" description="Low complexity" evidence="1">
    <location>
        <begin position="233"/>
        <end position="242"/>
    </location>
</feature>
<feature type="compositionally biased region" description="Acidic residues" evidence="1">
    <location>
        <begin position="72"/>
        <end position="89"/>
    </location>
</feature>
<feature type="compositionally biased region" description="Low complexity" evidence="1">
    <location>
        <begin position="101"/>
        <end position="119"/>
    </location>
</feature>
<name>A0ABR0C7T9_PURLI</name>
<proteinExistence type="predicted"/>
<dbReference type="Proteomes" id="UP001287286">
    <property type="component" value="Unassembled WGS sequence"/>
</dbReference>
<evidence type="ECO:0000313" key="2">
    <source>
        <dbReference type="EMBL" id="KAK4092270.1"/>
    </source>
</evidence>
<feature type="region of interest" description="Disordered" evidence="1">
    <location>
        <begin position="1"/>
        <end position="159"/>
    </location>
</feature>